<evidence type="ECO:0000313" key="4">
    <source>
        <dbReference type="Proteomes" id="UP000494365"/>
    </source>
</evidence>
<accession>A0A6S7BAA1</accession>
<dbReference type="Pfam" id="PF01471">
    <property type="entry name" value="PG_binding_1"/>
    <property type="match status" value="1"/>
</dbReference>
<keyword evidence="4" id="KW-1185">Reference proteome</keyword>
<gene>
    <name evidence="3" type="ORF">LMG28614_03662</name>
</gene>
<dbReference type="AlphaFoldDB" id="A0A6S7BAA1"/>
<dbReference type="Proteomes" id="UP000494365">
    <property type="component" value="Unassembled WGS sequence"/>
</dbReference>
<name>A0A6S7BAA1_9BURK</name>
<evidence type="ECO:0000259" key="2">
    <source>
        <dbReference type="Pfam" id="PF01471"/>
    </source>
</evidence>
<evidence type="ECO:0000256" key="1">
    <source>
        <dbReference type="SAM" id="Phobius"/>
    </source>
</evidence>
<reference evidence="3 4" key="1">
    <citation type="submission" date="2020-04" db="EMBL/GenBank/DDBJ databases">
        <authorList>
            <person name="De Canck E."/>
        </authorList>
    </citation>
    <scope>NUCLEOTIDE SEQUENCE [LARGE SCALE GENOMIC DNA]</scope>
    <source>
        <strain evidence="3 4">LMG 28614</strain>
    </source>
</reference>
<proteinExistence type="predicted"/>
<protein>
    <recommendedName>
        <fullName evidence="2">Peptidoglycan binding-like domain-containing protein</fullName>
    </recommendedName>
</protein>
<feature type="transmembrane region" description="Helical" evidence="1">
    <location>
        <begin position="87"/>
        <end position="112"/>
    </location>
</feature>
<dbReference type="InterPro" id="IPR002477">
    <property type="entry name" value="Peptidoglycan-bd-like"/>
</dbReference>
<feature type="transmembrane region" description="Helical" evidence="1">
    <location>
        <begin position="51"/>
        <end position="75"/>
    </location>
</feature>
<feature type="domain" description="Peptidoglycan binding-like" evidence="2">
    <location>
        <begin position="204"/>
        <end position="253"/>
    </location>
</feature>
<dbReference type="SUPFAM" id="SSF47090">
    <property type="entry name" value="PGBD-like"/>
    <property type="match status" value="1"/>
</dbReference>
<dbReference type="Gene3D" id="1.10.101.10">
    <property type="entry name" value="PGBD-like superfamily/PGBD"/>
    <property type="match status" value="1"/>
</dbReference>
<feature type="transmembrane region" description="Helical" evidence="1">
    <location>
        <begin position="20"/>
        <end position="39"/>
    </location>
</feature>
<evidence type="ECO:0000313" key="3">
    <source>
        <dbReference type="EMBL" id="CAB3793158.1"/>
    </source>
</evidence>
<dbReference type="EMBL" id="CADIKK010000016">
    <property type="protein sequence ID" value="CAB3793158.1"/>
    <property type="molecule type" value="Genomic_DNA"/>
</dbReference>
<keyword evidence="1" id="KW-1133">Transmembrane helix</keyword>
<keyword evidence="1" id="KW-0472">Membrane</keyword>
<sequence>MPPPPTDDAPSGWFVLNDFTKTIVTLSSALFALSVTFSANLLGKTTAEYQIILLVTSWVGLASSIAFGVASQGFLINYLREGRNGAAAVACANLSFILAASSVLLFLAFGLATFNEARNSSSDVLSVLPKARDAAGQVSGIPTVQVKAESATFQEKEKTIEYLFSTGAGGDKYRVTWDASTGKAIRIVKETPVLAAPNLGIPGVQSRLLQLGYSVGPIDGIIGAKTTAAIGRFQRDRGLSVTRTIDDATTNALTSTTHTP</sequence>
<dbReference type="InterPro" id="IPR036365">
    <property type="entry name" value="PGBD-like_sf"/>
</dbReference>
<keyword evidence="1" id="KW-0812">Transmembrane</keyword>
<organism evidence="3 4">
    <name type="scientific">Paraburkholderia ultramafica</name>
    <dbReference type="NCBI Taxonomy" id="1544867"/>
    <lineage>
        <taxon>Bacteria</taxon>
        <taxon>Pseudomonadati</taxon>
        <taxon>Pseudomonadota</taxon>
        <taxon>Betaproteobacteria</taxon>
        <taxon>Burkholderiales</taxon>
        <taxon>Burkholderiaceae</taxon>
        <taxon>Paraburkholderia</taxon>
    </lineage>
</organism>
<dbReference type="InterPro" id="IPR036366">
    <property type="entry name" value="PGBDSf"/>
</dbReference>